<feature type="non-terminal residue" evidence="3">
    <location>
        <position position="1"/>
    </location>
</feature>
<protein>
    <recommendedName>
        <fullName evidence="2">ParB-like N-terminal domain-containing protein</fullName>
    </recommendedName>
</protein>
<dbReference type="Pfam" id="PF04002">
    <property type="entry name" value="RadC"/>
    <property type="match status" value="1"/>
</dbReference>
<feature type="region of interest" description="Disordered" evidence="1">
    <location>
        <begin position="339"/>
        <end position="360"/>
    </location>
</feature>
<gene>
    <name evidence="3" type="ORF">LCGC14_1571820</name>
</gene>
<comment type="caution">
    <text evidence="3">The sequence shown here is derived from an EMBL/GenBank/DDBJ whole genome shotgun (WGS) entry which is preliminary data.</text>
</comment>
<dbReference type="AlphaFoldDB" id="A0A0F9L0N8"/>
<dbReference type="InterPro" id="IPR016181">
    <property type="entry name" value="Acyl_CoA_acyltransferase"/>
</dbReference>
<sequence>KVRKLGEKINLKEIHKRLTQRHMGPGDHPSGSSQQVHAEDRIGSTSITYDDLPDRMRSVDLDEDHGIWAIYKGKIVSTTEGEGTHSVLAKDVANDPDATSDIFDVRGMAGRYEGTPIIVIYLTGSTGVSYLDPTQWLPDAHENMDAALKQWDGIVEEMGFQGEEPFIYVWDGTGGWLEKPSASKYFKARQFIERHYGPGDHPGGSPQSVHGKEKGGGWWQDNPAARGLDWTPGRNDLTAGYKEAKVDPKEIVKLPGARGEEKAIDWDRVRALAESIKAEGLKYKPLIIVEQDRTAYIWEGNHRVRAAIEAGLESIIVEIRYFGGSEEIEGIWKPELVSRHYGPGPHPSGSPQEVHAGDGRRRENTDFQKDVHGWLQTKPWERSNADIKAGKVPFIKYDPDGRWPAAFRTDHIVVRPSFLELDRTNKLMVLYHEVGHAVTRGLLKPDVQKKAFDAIEYFREPFGEEKTKPVSIRSIYHNFIGTNRRQNKQPEEFLSDIYMDLILNGEENWDVGGNYQRPYRVVAEMAEELGWPSEPLFKWEHKKGEESKLVIRHYGPGPHPGTGTGQEVHGDKGQLRLFRGTSPYSKGGLYFTPDKEFAIQFTFSGQESEIAEILINEDEIYRAPTLPFATEPDELDSAIAEARRQGFKAIWVDEGRRMPNSVMFIESPLKKRHYGPGPHPGTGTDQDVHGKSNGFQGIGAVEVRITAQYSGQINGTILVGSEDKSITYGWLDFQQFEDDVLIAWMEVNPEYRRRGVATRLVKELKKEWPDKKIVWGMMTGEGSALRENLIAQGIVQRHGVNIRHEGTPEENEKQADGAVGRHYGPGPHPGTGTPQTVHGKDGTGVINQVEYWANQDRKRTTEVARMFIDGEHVFMKEGTEREVELNVQDQFAMIEFQNRAYDNGQELLFVHNHPGGNPNPSTQDLEVTRKLFAACRAVDISLWIISSSRPMDFTA</sequence>
<dbReference type="InterPro" id="IPR036086">
    <property type="entry name" value="ParB/Sulfiredoxin_sf"/>
</dbReference>
<dbReference type="Gene3D" id="3.90.1530.10">
    <property type="entry name" value="Conserved hypothetical protein from pyrococcus furiosus pfu- 392566-001, ParB domain"/>
    <property type="match status" value="1"/>
</dbReference>
<dbReference type="Gene3D" id="3.40.140.10">
    <property type="entry name" value="Cytidine Deaminase, domain 2"/>
    <property type="match status" value="1"/>
</dbReference>
<feature type="region of interest" description="Disordered" evidence="1">
    <location>
        <begin position="803"/>
        <end position="841"/>
    </location>
</feature>
<evidence type="ECO:0000313" key="3">
    <source>
        <dbReference type="EMBL" id="KKM27728.1"/>
    </source>
</evidence>
<dbReference type="CDD" id="cd04301">
    <property type="entry name" value="NAT_SF"/>
    <property type="match status" value="1"/>
</dbReference>
<name>A0A0F9L0N8_9ZZZZ</name>
<dbReference type="InterPro" id="IPR000182">
    <property type="entry name" value="GNAT_dom"/>
</dbReference>
<dbReference type="SMART" id="SM00470">
    <property type="entry name" value="ParB"/>
    <property type="match status" value="1"/>
</dbReference>
<dbReference type="GO" id="GO:0016747">
    <property type="term" value="F:acyltransferase activity, transferring groups other than amino-acyl groups"/>
    <property type="evidence" value="ECO:0007669"/>
    <property type="project" value="InterPro"/>
</dbReference>
<dbReference type="Pfam" id="PF00583">
    <property type="entry name" value="Acetyltransf_1"/>
    <property type="match status" value="1"/>
</dbReference>
<feature type="compositionally biased region" description="Basic and acidic residues" evidence="1">
    <location>
        <begin position="803"/>
        <end position="815"/>
    </location>
</feature>
<reference evidence="3" key="1">
    <citation type="journal article" date="2015" name="Nature">
        <title>Complex archaea that bridge the gap between prokaryotes and eukaryotes.</title>
        <authorList>
            <person name="Spang A."/>
            <person name="Saw J.H."/>
            <person name="Jorgensen S.L."/>
            <person name="Zaremba-Niedzwiedzka K."/>
            <person name="Martijn J."/>
            <person name="Lind A.E."/>
            <person name="van Eijk R."/>
            <person name="Schleper C."/>
            <person name="Guy L."/>
            <person name="Ettema T.J."/>
        </authorList>
    </citation>
    <scope>NUCLEOTIDE SEQUENCE</scope>
</reference>
<dbReference type="InterPro" id="IPR003115">
    <property type="entry name" value="ParB_N"/>
</dbReference>
<feature type="region of interest" description="Disordered" evidence="1">
    <location>
        <begin position="196"/>
        <end position="232"/>
    </location>
</feature>
<organism evidence="3">
    <name type="scientific">marine sediment metagenome</name>
    <dbReference type="NCBI Taxonomy" id="412755"/>
    <lineage>
        <taxon>unclassified sequences</taxon>
        <taxon>metagenomes</taxon>
        <taxon>ecological metagenomes</taxon>
    </lineage>
</organism>
<evidence type="ECO:0000259" key="2">
    <source>
        <dbReference type="SMART" id="SM00470"/>
    </source>
</evidence>
<evidence type="ECO:0000256" key="1">
    <source>
        <dbReference type="SAM" id="MobiDB-lite"/>
    </source>
</evidence>
<dbReference type="SUPFAM" id="SSF55729">
    <property type="entry name" value="Acyl-CoA N-acyltransferases (Nat)"/>
    <property type="match status" value="1"/>
</dbReference>
<dbReference type="EMBL" id="LAZR01012267">
    <property type="protein sequence ID" value="KKM27728.1"/>
    <property type="molecule type" value="Genomic_DNA"/>
</dbReference>
<dbReference type="Pfam" id="PF02195">
    <property type="entry name" value="ParB_N"/>
    <property type="match status" value="1"/>
</dbReference>
<accession>A0A0F9L0N8</accession>
<feature type="compositionally biased region" description="Low complexity" evidence="1">
    <location>
        <begin position="820"/>
        <end position="837"/>
    </location>
</feature>
<proteinExistence type="predicted"/>
<dbReference type="SUPFAM" id="SSF110849">
    <property type="entry name" value="ParB/Sulfiredoxin"/>
    <property type="match status" value="1"/>
</dbReference>
<dbReference type="Gene3D" id="3.40.630.30">
    <property type="match status" value="1"/>
</dbReference>
<dbReference type="InterPro" id="IPR025657">
    <property type="entry name" value="RadC_JAB"/>
</dbReference>
<feature type="domain" description="ParB-like N-terminal" evidence="2">
    <location>
        <begin position="244"/>
        <end position="338"/>
    </location>
</feature>
<feature type="region of interest" description="Disordered" evidence="1">
    <location>
        <begin position="18"/>
        <end position="49"/>
    </location>
</feature>